<feature type="compositionally biased region" description="Basic and acidic residues" evidence="1">
    <location>
        <begin position="112"/>
        <end position="124"/>
    </location>
</feature>
<reference evidence="2" key="1">
    <citation type="submission" date="2018-12" db="EMBL/GenBank/DDBJ databases">
        <authorList>
            <person name="Will S."/>
            <person name="Neumann-Schaal M."/>
            <person name="Henke P."/>
        </authorList>
    </citation>
    <scope>NUCLEOTIDE SEQUENCE</scope>
    <source>
        <strain evidence="2">PCC 7102</strain>
    </source>
</reference>
<accession>A0A3S1C1X8</accession>
<dbReference type="OrthoDB" id="513026at2"/>
<feature type="region of interest" description="Disordered" evidence="1">
    <location>
        <begin position="44"/>
        <end position="106"/>
    </location>
</feature>
<proteinExistence type="predicted"/>
<comment type="caution">
    <text evidence="2">The sequence shown here is derived from an EMBL/GenBank/DDBJ whole genome shotgun (WGS) entry which is preliminary data.</text>
</comment>
<feature type="compositionally biased region" description="Low complexity" evidence="1">
    <location>
        <begin position="61"/>
        <end position="74"/>
    </location>
</feature>
<evidence type="ECO:0000313" key="3">
    <source>
        <dbReference type="Proteomes" id="UP000271624"/>
    </source>
</evidence>
<sequence length="405" mass="46028">MPKRKKSITQSESLFNTGAYSYQTNNHSYDSAWDTGAAFPEIHSTNPTNIDEHLSPRKNINTSSVADTTTNSTDTDTHNVSPRKNINAPEVANSTTNNQHLSRSNLLSDSDRWDSRYFGKEPPRSVDSNGQLSVLFDDSYEVPDPDDFMTPAEYEAAWKQWQQDELRCQSSQTNVLEESKKSDHESNVLGVQQFLGETMQNDASVSSTQNESFVLVNSENKYLGETIQNNTSVDSARSESFVLVNSDDKYLGETLQNDASVELLQDQTNVLVDEEYKHQAAQVNELDVLLDTERFLNETYKSGRHRKGSLCKGIEEKTLKNGIKASYPRVIGARDPDNVKHWRWAYYWEEKVDSEWRNRSLYVPIGAVSLIIGMQNNYCTVDEIISFIKKSKCKGDKKDKNKKKK</sequence>
<protein>
    <submittedName>
        <fullName evidence="2">Uncharacterized protein</fullName>
    </submittedName>
</protein>
<evidence type="ECO:0000313" key="2">
    <source>
        <dbReference type="EMBL" id="RUS93793.1"/>
    </source>
</evidence>
<gene>
    <name evidence="2" type="ORF">DSM106972_095520</name>
</gene>
<dbReference type="EMBL" id="RSCL01000055">
    <property type="protein sequence ID" value="RUS93793.1"/>
    <property type="molecule type" value="Genomic_DNA"/>
</dbReference>
<reference evidence="2" key="2">
    <citation type="journal article" date="2019" name="Genome Biol. Evol.">
        <title>Day and night: Metabolic profiles and evolutionary relationships of six axenic non-marine cyanobacteria.</title>
        <authorList>
            <person name="Will S.E."/>
            <person name="Henke P."/>
            <person name="Boedeker C."/>
            <person name="Huang S."/>
            <person name="Brinkmann H."/>
            <person name="Rohde M."/>
            <person name="Jarek M."/>
            <person name="Friedl T."/>
            <person name="Seufert S."/>
            <person name="Schumacher M."/>
            <person name="Overmann J."/>
            <person name="Neumann-Schaal M."/>
            <person name="Petersen J."/>
        </authorList>
    </citation>
    <scope>NUCLEOTIDE SEQUENCE [LARGE SCALE GENOMIC DNA]</scope>
    <source>
        <strain evidence="2">PCC 7102</strain>
    </source>
</reference>
<organism evidence="2 3">
    <name type="scientific">Dulcicalothrix desertica PCC 7102</name>
    <dbReference type="NCBI Taxonomy" id="232991"/>
    <lineage>
        <taxon>Bacteria</taxon>
        <taxon>Bacillati</taxon>
        <taxon>Cyanobacteriota</taxon>
        <taxon>Cyanophyceae</taxon>
        <taxon>Nostocales</taxon>
        <taxon>Calotrichaceae</taxon>
        <taxon>Dulcicalothrix</taxon>
    </lineage>
</organism>
<feature type="region of interest" description="Disordered" evidence="1">
    <location>
        <begin position="112"/>
        <end position="131"/>
    </location>
</feature>
<keyword evidence="3" id="KW-1185">Reference proteome</keyword>
<name>A0A3S1C1X8_9CYAN</name>
<dbReference type="AlphaFoldDB" id="A0A3S1C1X8"/>
<dbReference type="Proteomes" id="UP000271624">
    <property type="component" value="Unassembled WGS sequence"/>
</dbReference>
<dbReference type="RefSeq" id="WP_127087464.1">
    <property type="nucleotide sequence ID" value="NZ_RSCL01000055.1"/>
</dbReference>
<evidence type="ECO:0000256" key="1">
    <source>
        <dbReference type="SAM" id="MobiDB-lite"/>
    </source>
</evidence>